<dbReference type="GO" id="GO:0061630">
    <property type="term" value="F:ubiquitin protein ligase activity"/>
    <property type="evidence" value="ECO:0007669"/>
    <property type="project" value="InterPro"/>
</dbReference>
<dbReference type="AlphaFoldDB" id="A0AA88KUP4"/>
<dbReference type="PROSITE" id="PS50966">
    <property type="entry name" value="ZF_SWIM"/>
    <property type="match status" value="1"/>
</dbReference>
<feature type="region of interest" description="Disordered" evidence="2">
    <location>
        <begin position="271"/>
        <end position="293"/>
    </location>
</feature>
<feature type="compositionally biased region" description="Polar residues" evidence="2">
    <location>
        <begin position="279"/>
        <end position="293"/>
    </location>
</feature>
<dbReference type="InterPro" id="IPR001841">
    <property type="entry name" value="Znf_RING"/>
</dbReference>
<dbReference type="GO" id="GO:0008270">
    <property type="term" value="F:zinc ion binding"/>
    <property type="evidence" value="ECO:0007669"/>
    <property type="project" value="UniProtKB-KW"/>
</dbReference>
<feature type="region of interest" description="Disordered" evidence="2">
    <location>
        <begin position="322"/>
        <end position="463"/>
    </location>
</feature>
<reference evidence="5 6" key="1">
    <citation type="journal article" date="2018" name="BMC Genomics">
        <title>The genome of Naegleria lovaniensis, the basis for a comparative approach to unravel pathogenicity factors of the human pathogenic amoeba N. fowleri.</title>
        <authorList>
            <person name="Liechti N."/>
            <person name="Schurch N."/>
            <person name="Bruggmann R."/>
            <person name="Wittwer M."/>
        </authorList>
    </citation>
    <scope>NUCLEOTIDE SEQUENCE [LARGE SCALE GENOMIC DNA]</scope>
    <source>
        <strain evidence="5 6">ATCC 30569</strain>
    </source>
</reference>
<feature type="compositionally biased region" description="Polar residues" evidence="2">
    <location>
        <begin position="144"/>
        <end position="161"/>
    </location>
</feature>
<feature type="compositionally biased region" description="Low complexity" evidence="2">
    <location>
        <begin position="189"/>
        <end position="198"/>
    </location>
</feature>
<organism evidence="5 6">
    <name type="scientific">Naegleria lovaniensis</name>
    <name type="common">Amoeba</name>
    <dbReference type="NCBI Taxonomy" id="51637"/>
    <lineage>
        <taxon>Eukaryota</taxon>
        <taxon>Discoba</taxon>
        <taxon>Heterolobosea</taxon>
        <taxon>Tetramitia</taxon>
        <taxon>Eutetramitia</taxon>
        <taxon>Vahlkampfiidae</taxon>
        <taxon>Naegleria</taxon>
    </lineage>
</organism>
<dbReference type="InterPro" id="IPR039903">
    <property type="entry name" value="Zswim2"/>
</dbReference>
<dbReference type="Pfam" id="PF04434">
    <property type="entry name" value="SWIM"/>
    <property type="match status" value="1"/>
</dbReference>
<dbReference type="PROSITE" id="PS50089">
    <property type="entry name" value="ZF_RING_2"/>
    <property type="match status" value="1"/>
</dbReference>
<evidence type="ECO:0000256" key="1">
    <source>
        <dbReference type="PROSITE-ProRule" id="PRU00175"/>
    </source>
</evidence>
<dbReference type="Pfam" id="PF13639">
    <property type="entry name" value="zf-RING_2"/>
    <property type="match status" value="1"/>
</dbReference>
<dbReference type="GeneID" id="68106335"/>
<feature type="compositionally biased region" description="Polar residues" evidence="2">
    <location>
        <begin position="73"/>
        <end position="92"/>
    </location>
</feature>
<protein>
    <submittedName>
        <fullName evidence="5">Uncharacterized protein</fullName>
    </submittedName>
</protein>
<feature type="compositionally biased region" description="Low complexity" evidence="2">
    <location>
        <begin position="334"/>
        <end position="372"/>
    </location>
</feature>
<comment type="caution">
    <text evidence="5">The sequence shown here is derived from an EMBL/GenBank/DDBJ whole genome shotgun (WGS) entry which is preliminary data.</text>
</comment>
<evidence type="ECO:0000259" key="4">
    <source>
        <dbReference type="PROSITE" id="PS50966"/>
    </source>
</evidence>
<feature type="domain" description="RING-type" evidence="3">
    <location>
        <begin position="637"/>
        <end position="682"/>
    </location>
</feature>
<evidence type="ECO:0000313" key="5">
    <source>
        <dbReference type="EMBL" id="KAG2389322.1"/>
    </source>
</evidence>
<dbReference type="SUPFAM" id="SSF57850">
    <property type="entry name" value="RING/U-box"/>
    <property type="match status" value="1"/>
</dbReference>
<dbReference type="SMART" id="SM00184">
    <property type="entry name" value="RING"/>
    <property type="match status" value="1"/>
</dbReference>
<keyword evidence="1" id="KW-0479">Metal-binding</keyword>
<feature type="compositionally biased region" description="Low complexity" evidence="2">
    <location>
        <begin position="129"/>
        <end position="143"/>
    </location>
</feature>
<accession>A0AA88KUP4</accession>
<dbReference type="Proteomes" id="UP000816034">
    <property type="component" value="Unassembled WGS sequence"/>
</dbReference>
<dbReference type="RefSeq" id="XP_044553314.1">
    <property type="nucleotide sequence ID" value="XM_044689807.1"/>
</dbReference>
<feature type="region of interest" description="Disordered" evidence="2">
    <location>
        <begin position="1"/>
        <end position="20"/>
    </location>
</feature>
<keyword evidence="1" id="KW-0862">Zinc</keyword>
<keyword evidence="1" id="KW-0863">Zinc-finger</keyword>
<evidence type="ECO:0000259" key="3">
    <source>
        <dbReference type="PROSITE" id="PS50089"/>
    </source>
</evidence>
<gene>
    <name evidence="5" type="ORF">C9374_013882</name>
</gene>
<proteinExistence type="predicted"/>
<dbReference type="Gene3D" id="3.30.40.10">
    <property type="entry name" value="Zinc/RING finger domain, C3HC4 (zinc finger)"/>
    <property type="match status" value="1"/>
</dbReference>
<dbReference type="PANTHER" id="PTHR21540:SF0">
    <property type="entry name" value="PHD FAMILY PROTEIN"/>
    <property type="match status" value="1"/>
</dbReference>
<feature type="compositionally biased region" description="Low complexity" evidence="2">
    <location>
        <begin position="382"/>
        <end position="392"/>
    </location>
</feature>
<feature type="compositionally biased region" description="Low complexity" evidence="2">
    <location>
        <begin position="450"/>
        <end position="463"/>
    </location>
</feature>
<feature type="compositionally biased region" description="Polar residues" evidence="2">
    <location>
        <begin position="412"/>
        <end position="421"/>
    </location>
</feature>
<keyword evidence="6" id="KW-1185">Reference proteome</keyword>
<evidence type="ECO:0000256" key="2">
    <source>
        <dbReference type="SAM" id="MobiDB-lite"/>
    </source>
</evidence>
<feature type="compositionally biased region" description="Low complexity" evidence="2">
    <location>
        <begin position="93"/>
        <end position="115"/>
    </location>
</feature>
<dbReference type="InterPro" id="IPR007527">
    <property type="entry name" value="Znf_SWIM"/>
</dbReference>
<name>A0AA88KUP4_NAELO</name>
<evidence type="ECO:0000313" key="6">
    <source>
        <dbReference type="Proteomes" id="UP000816034"/>
    </source>
</evidence>
<feature type="region of interest" description="Disordered" evidence="2">
    <location>
        <begin position="187"/>
        <end position="241"/>
    </location>
</feature>
<dbReference type="EMBL" id="PYSW02000007">
    <property type="protein sequence ID" value="KAG2389322.1"/>
    <property type="molecule type" value="Genomic_DNA"/>
</dbReference>
<sequence length="714" mass="77066">MQPNTHDGGGGEGPPTQAKELSIVDRSFLEVLKREFNITKGLEDFSTQQLASLVRVLRLNKFDSSSSSESPSTRFQPSQGSASPNKNNHLHSNNTPPTTLFNNNLSSSTNNNGGFQTPQKNATRRRNPSSSSSSISSSGSSLSTGFDNKSNKTIPLSSPSYKRSHSDLVKPESIEVLDADDDVEFVGASSSSIDGHSSTPPKKPNTNQHSPYNQQGSGQLAQNNMSPPSGTPPRPSSQQDILSSLATNPPIAMTLAAQQHGIDPVSFMAAMQQAQQRAPQNLSSQQSPVSFSPTTASVPFASLLLTSPTGPMSLHNAEIARKQRKLEKKAAKESPNTSSTASTPSSSNAEHSNNHNGTAASTPSSSTMSTPTKTEFTFVDHSTPSSSTSSTKTPRKKSKKKEKEAKIESSTLSATTPPRNVSSPLTATTTSSPFGSPIGSPLGSPFTPLSQSSPFPSASSSQASSQPIMNEALLLSLESAGEKRSARFVPQCSSKILDRINRALKQRLFLIDRKDRNGNRSEKFIVLGSTGNVYEVSICEKPTCNCPDFKRGNLCKHILFVYLRVLRVSATSYIIYQKALLSAELESVFLSAPPVLSHTLKADERVIDRYKQLSQGTVSEQEIVIGSQRKTLIGASCPICYEEFKSGKEKTDCCLVCGHNVHDECLNAWKKFDSNYKCPVCKTAKLGKDQQNVLATSEGYANLSQYQPNINRYR</sequence>
<dbReference type="InterPro" id="IPR013083">
    <property type="entry name" value="Znf_RING/FYVE/PHD"/>
</dbReference>
<feature type="compositionally biased region" description="Low complexity" evidence="2">
    <location>
        <begin position="422"/>
        <end position="433"/>
    </location>
</feature>
<feature type="region of interest" description="Disordered" evidence="2">
    <location>
        <begin position="62"/>
        <end position="167"/>
    </location>
</feature>
<dbReference type="PANTHER" id="PTHR21540">
    <property type="entry name" value="RING FINGER AND SWIM DOMAIN-CONTAINING PROTEIN 2"/>
    <property type="match status" value="1"/>
</dbReference>
<feature type="domain" description="SWIM-type" evidence="4">
    <location>
        <begin position="534"/>
        <end position="566"/>
    </location>
</feature>
<feature type="compositionally biased region" description="Polar residues" evidence="2">
    <location>
        <begin position="204"/>
        <end position="225"/>
    </location>
</feature>